<dbReference type="SUPFAM" id="SSF52151">
    <property type="entry name" value="FabD/lysophospholipase-like"/>
    <property type="match status" value="1"/>
</dbReference>
<dbReference type="Gene3D" id="3.40.1090.10">
    <property type="entry name" value="Cytosolic phospholipase A2 catalytic domain"/>
    <property type="match status" value="2"/>
</dbReference>
<feature type="active site" description="Proton acceptor" evidence="4">
    <location>
        <position position="159"/>
    </location>
</feature>
<evidence type="ECO:0000259" key="5">
    <source>
        <dbReference type="PROSITE" id="PS51635"/>
    </source>
</evidence>
<feature type="active site" description="Nucleophile" evidence="4">
    <location>
        <position position="39"/>
    </location>
</feature>
<evidence type="ECO:0000256" key="2">
    <source>
        <dbReference type="ARBA" id="ARBA00022963"/>
    </source>
</evidence>
<evidence type="ECO:0000256" key="1">
    <source>
        <dbReference type="ARBA" id="ARBA00022801"/>
    </source>
</evidence>
<dbReference type="PANTHER" id="PTHR14226">
    <property type="entry name" value="NEUROPATHY TARGET ESTERASE/SWISS CHEESE D.MELANOGASTER"/>
    <property type="match status" value="1"/>
</dbReference>
<reference evidence="6 7" key="1">
    <citation type="journal article" date="2019" name="Int. J. Syst. Evol. Microbiol.">
        <title>The Global Catalogue of Microorganisms (GCM) 10K type strain sequencing project: providing services to taxonomists for standard genome sequencing and annotation.</title>
        <authorList>
            <consortium name="The Broad Institute Genomics Platform"/>
            <consortium name="The Broad Institute Genome Sequencing Center for Infectious Disease"/>
            <person name="Wu L."/>
            <person name="Ma J."/>
        </authorList>
    </citation>
    <scope>NUCLEOTIDE SEQUENCE [LARGE SCALE GENOMIC DNA]</scope>
    <source>
        <strain evidence="6 7">JCM 1405</strain>
    </source>
</reference>
<dbReference type="Pfam" id="PF01734">
    <property type="entry name" value="Patatin"/>
    <property type="match status" value="1"/>
</dbReference>
<dbReference type="Proteomes" id="UP001500339">
    <property type="component" value="Unassembled WGS sequence"/>
</dbReference>
<dbReference type="EMBL" id="BAAACF010000012">
    <property type="protein sequence ID" value="GAA0730667.1"/>
    <property type="molecule type" value="Genomic_DNA"/>
</dbReference>
<keyword evidence="2 4" id="KW-0442">Lipid degradation</keyword>
<dbReference type="InterPro" id="IPR037483">
    <property type="entry name" value="YjjU-like"/>
</dbReference>
<evidence type="ECO:0000256" key="3">
    <source>
        <dbReference type="ARBA" id="ARBA00023098"/>
    </source>
</evidence>
<dbReference type="InterPro" id="IPR045943">
    <property type="entry name" value="DUF6363"/>
</dbReference>
<protein>
    <submittedName>
        <fullName evidence="6">Patatin family protein</fullName>
    </submittedName>
</protein>
<accession>A0ABN1J732</accession>
<dbReference type="InterPro" id="IPR002641">
    <property type="entry name" value="PNPLA_dom"/>
</dbReference>
<feature type="domain" description="PNPLA" evidence="5">
    <location>
        <begin position="6"/>
        <end position="172"/>
    </location>
</feature>
<dbReference type="InterPro" id="IPR050301">
    <property type="entry name" value="NTE"/>
</dbReference>
<dbReference type="Pfam" id="PF19890">
    <property type="entry name" value="DUF6363"/>
    <property type="match status" value="1"/>
</dbReference>
<evidence type="ECO:0000313" key="7">
    <source>
        <dbReference type="Proteomes" id="UP001500339"/>
    </source>
</evidence>
<dbReference type="PROSITE" id="PS51635">
    <property type="entry name" value="PNPLA"/>
    <property type="match status" value="1"/>
</dbReference>
<feature type="short sequence motif" description="DGA/G" evidence="4">
    <location>
        <begin position="159"/>
        <end position="161"/>
    </location>
</feature>
<feature type="short sequence motif" description="GXSXG" evidence="4">
    <location>
        <begin position="37"/>
        <end position="41"/>
    </location>
</feature>
<gene>
    <name evidence="6" type="ORF">GCM10008905_32230</name>
</gene>
<proteinExistence type="predicted"/>
<comment type="caution">
    <text evidence="6">The sequence shown here is derived from an EMBL/GenBank/DDBJ whole genome shotgun (WGS) entry which is preliminary data.</text>
</comment>
<keyword evidence="7" id="KW-1185">Reference proteome</keyword>
<feature type="short sequence motif" description="GXGXXG" evidence="4">
    <location>
        <begin position="10"/>
        <end position="15"/>
    </location>
</feature>
<dbReference type="InterPro" id="IPR016035">
    <property type="entry name" value="Acyl_Trfase/lysoPLipase"/>
</dbReference>
<keyword evidence="1 4" id="KW-0378">Hydrolase</keyword>
<dbReference type="PANTHER" id="PTHR14226:SF25">
    <property type="entry name" value="PHOSPHOESTERASE"/>
    <property type="match status" value="1"/>
</dbReference>
<keyword evidence="3 4" id="KW-0443">Lipid metabolism</keyword>
<evidence type="ECO:0000313" key="6">
    <source>
        <dbReference type="EMBL" id="GAA0730667.1"/>
    </source>
</evidence>
<organism evidence="6 7">
    <name type="scientific">Clostridium malenominatum</name>
    <dbReference type="NCBI Taxonomy" id="1539"/>
    <lineage>
        <taxon>Bacteria</taxon>
        <taxon>Bacillati</taxon>
        <taxon>Bacillota</taxon>
        <taxon>Clostridia</taxon>
        <taxon>Eubacteriales</taxon>
        <taxon>Clostridiaceae</taxon>
        <taxon>Clostridium</taxon>
    </lineage>
</organism>
<name>A0ABN1J732_9CLOT</name>
<dbReference type="RefSeq" id="WP_343771373.1">
    <property type="nucleotide sequence ID" value="NZ_BAAACF010000012.1"/>
</dbReference>
<evidence type="ECO:0000256" key="4">
    <source>
        <dbReference type="PROSITE-ProRule" id="PRU01161"/>
    </source>
</evidence>
<dbReference type="CDD" id="cd07208">
    <property type="entry name" value="Pat_hypo_Ecoli_yjju_like"/>
    <property type="match status" value="1"/>
</dbReference>
<sequence>MENIGLILEGGGMRGLYTAGVLDFFMEKNLYFPYTIGVSMGACNGCSYISKQIGRSKDINVGYIRDPRYIGYRNFLKCKSIFGLDFMYNQIPNKLNIFDYDTFFNSKEKFVVVATDCVTGEPVYFNKSREEDILTIIKASASLPFIAPIVKYKEKFLLDGGIADSIPIKKSIEDGNEKNVIILTRPKEYRKTPFKHKGLVKKVYSGYDNLIEAILNRYKNYNETLDYIEKLEEEGKVFVIRPEGNIKVGRIERNKEKLEALYNMGYNDIEKNYSQLLNWINK</sequence>